<evidence type="ECO:0000256" key="6">
    <source>
        <dbReference type="ARBA" id="ARBA00023136"/>
    </source>
</evidence>
<feature type="transmembrane region" description="Helical" evidence="7">
    <location>
        <begin position="123"/>
        <end position="141"/>
    </location>
</feature>
<keyword evidence="5 7" id="KW-1133">Transmembrane helix</keyword>
<feature type="transmembrane region" description="Helical" evidence="7">
    <location>
        <begin position="148"/>
        <end position="170"/>
    </location>
</feature>
<evidence type="ECO:0000313" key="9">
    <source>
        <dbReference type="EMBL" id="KNA91002.1"/>
    </source>
</evidence>
<dbReference type="SUPFAM" id="SSF144091">
    <property type="entry name" value="Rhomboid-like"/>
    <property type="match status" value="1"/>
</dbReference>
<evidence type="ECO:0000256" key="5">
    <source>
        <dbReference type="ARBA" id="ARBA00022989"/>
    </source>
</evidence>
<evidence type="ECO:0000256" key="7">
    <source>
        <dbReference type="SAM" id="Phobius"/>
    </source>
</evidence>
<feature type="transmembrane region" description="Helical" evidence="7">
    <location>
        <begin position="66"/>
        <end position="85"/>
    </location>
</feature>
<keyword evidence="4" id="KW-0378">Hydrolase</keyword>
<comment type="caution">
    <text evidence="9">The sequence shown here is derived from an EMBL/GenBank/DDBJ whole genome shotgun (WGS) entry which is preliminary data.</text>
</comment>
<dbReference type="Proteomes" id="UP000037247">
    <property type="component" value="Unassembled WGS sequence"/>
</dbReference>
<organism evidence="9 10">
    <name type="scientific">Gordonia jacobaea</name>
    <dbReference type="NCBI Taxonomy" id="122202"/>
    <lineage>
        <taxon>Bacteria</taxon>
        <taxon>Bacillati</taxon>
        <taxon>Actinomycetota</taxon>
        <taxon>Actinomycetes</taxon>
        <taxon>Mycobacteriales</taxon>
        <taxon>Gordoniaceae</taxon>
        <taxon>Gordonia</taxon>
    </lineage>
</organism>
<comment type="similarity">
    <text evidence="2">Belongs to the peptidase S54 family.</text>
</comment>
<keyword evidence="10" id="KW-1185">Reference proteome</keyword>
<evidence type="ECO:0000313" key="10">
    <source>
        <dbReference type="Proteomes" id="UP000037247"/>
    </source>
</evidence>
<evidence type="ECO:0000256" key="3">
    <source>
        <dbReference type="ARBA" id="ARBA00022692"/>
    </source>
</evidence>
<proteinExistence type="inferred from homology"/>
<dbReference type="EMBL" id="LDTZ01000017">
    <property type="protein sequence ID" value="KNA91002.1"/>
    <property type="molecule type" value="Genomic_DNA"/>
</dbReference>
<reference evidence="9 10" key="1">
    <citation type="submission" date="2015-05" db="EMBL/GenBank/DDBJ databases">
        <title>Draft genome sequence of the bacterium Gordonia jacobaea a new member of the Gordonia genus.</title>
        <authorList>
            <person name="Jimenez-Galisteo G."/>
            <person name="Dominguez A."/>
            <person name="Munoz E."/>
            <person name="Vinas M."/>
        </authorList>
    </citation>
    <scope>NUCLEOTIDE SEQUENCE [LARGE SCALE GENOMIC DNA]</scope>
    <source>
        <strain evidence="10">mv1</strain>
    </source>
</reference>
<feature type="transmembrane region" description="Helical" evidence="7">
    <location>
        <begin position="97"/>
        <end position="117"/>
    </location>
</feature>
<accession>A0ABR5IBN1</accession>
<evidence type="ECO:0000256" key="1">
    <source>
        <dbReference type="ARBA" id="ARBA00004141"/>
    </source>
</evidence>
<protein>
    <submittedName>
        <fullName evidence="9">Protease</fullName>
    </submittedName>
</protein>
<feature type="transmembrane region" description="Helical" evidence="7">
    <location>
        <begin position="176"/>
        <end position="195"/>
    </location>
</feature>
<dbReference type="Gene3D" id="1.20.1540.10">
    <property type="entry name" value="Rhomboid-like"/>
    <property type="match status" value="1"/>
</dbReference>
<feature type="transmembrane region" description="Helical" evidence="7">
    <location>
        <begin position="12"/>
        <end position="32"/>
    </location>
</feature>
<evidence type="ECO:0000259" key="8">
    <source>
        <dbReference type="Pfam" id="PF01694"/>
    </source>
</evidence>
<keyword evidence="3 7" id="KW-0812">Transmembrane</keyword>
<dbReference type="PANTHER" id="PTHR43731:SF14">
    <property type="entry name" value="PRESENILIN-ASSOCIATED RHOMBOID-LIKE PROTEIN, MITOCHONDRIAL"/>
    <property type="match status" value="1"/>
</dbReference>
<dbReference type="GO" id="GO:0008233">
    <property type="term" value="F:peptidase activity"/>
    <property type="evidence" value="ECO:0007669"/>
    <property type="project" value="UniProtKB-KW"/>
</dbReference>
<dbReference type="InterPro" id="IPR050925">
    <property type="entry name" value="Rhomboid_protease_S54"/>
</dbReference>
<dbReference type="Pfam" id="PF01694">
    <property type="entry name" value="Rhomboid"/>
    <property type="match status" value="1"/>
</dbReference>
<evidence type="ECO:0000256" key="4">
    <source>
        <dbReference type="ARBA" id="ARBA00022801"/>
    </source>
</evidence>
<keyword evidence="6 7" id="KW-0472">Membrane</keyword>
<feature type="domain" description="Peptidase S54 rhomboid" evidence="8">
    <location>
        <begin position="56"/>
        <end position="186"/>
    </location>
</feature>
<dbReference type="PANTHER" id="PTHR43731">
    <property type="entry name" value="RHOMBOID PROTEASE"/>
    <property type="match status" value="1"/>
</dbReference>
<feature type="transmembrane region" description="Helical" evidence="7">
    <location>
        <begin position="207"/>
        <end position="226"/>
    </location>
</feature>
<sequence>MSTPTATRNTPIGTYALIAVNVVIFALCVIQAKSFDAGLAPLFQHGDLVRADVANGEYWRLLTAGFLHFTVMHIALNVISLYILGRDLETALGHSRFLMVYFIALFGGSAAVMLFEAGNVRSAGASGAIYGLMGAMLVIVLKARISPTGVITIIVINLVFSVTMPGISLAAHMGGLVFGAAATAAVIYLPARLLPDESRTQHNASRVGWIALIVLLVVAIALGIIAGSSRSGLL</sequence>
<dbReference type="RefSeq" id="WP_049699177.1">
    <property type="nucleotide sequence ID" value="NZ_LDTZ01000017.1"/>
</dbReference>
<dbReference type="InterPro" id="IPR022764">
    <property type="entry name" value="Peptidase_S54_rhomboid_dom"/>
</dbReference>
<name>A0ABR5IBN1_9ACTN</name>
<dbReference type="InterPro" id="IPR035952">
    <property type="entry name" value="Rhomboid-like_sf"/>
</dbReference>
<evidence type="ECO:0000256" key="2">
    <source>
        <dbReference type="ARBA" id="ARBA00009045"/>
    </source>
</evidence>
<comment type="subcellular location">
    <subcellularLocation>
        <location evidence="1">Membrane</location>
        <topology evidence="1">Multi-pass membrane protein</topology>
    </subcellularLocation>
</comment>
<dbReference type="GO" id="GO:0006508">
    <property type="term" value="P:proteolysis"/>
    <property type="evidence" value="ECO:0007669"/>
    <property type="project" value="UniProtKB-KW"/>
</dbReference>
<keyword evidence="9" id="KW-0645">Protease</keyword>
<gene>
    <name evidence="9" type="ORF">ABW18_11835</name>
</gene>